<dbReference type="RefSeq" id="WP_308982075.1">
    <property type="nucleotide sequence ID" value="NZ_JAVIDL010000045.1"/>
</dbReference>
<name>A0AAW8JB43_9GAMM</name>
<evidence type="ECO:0000313" key="2">
    <source>
        <dbReference type="Proteomes" id="UP001243844"/>
    </source>
</evidence>
<organism evidence="1 2">
    <name type="scientific">Acinetobacter rudis</name>
    <dbReference type="NCBI Taxonomy" id="632955"/>
    <lineage>
        <taxon>Bacteria</taxon>
        <taxon>Pseudomonadati</taxon>
        <taxon>Pseudomonadota</taxon>
        <taxon>Gammaproteobacteria</taxon>
        <taxon>Moraxellales</taxon>
        <taxon>Moraxellaceae</taxon>
        <taxon>Acinetobacter</taxon>
    </lineage>
</organism>
<dbReference type="EMBL" id="JAVIDL010000045">
    <property type="protein sequence ID" value="MDQ8937054.1"/>
    <property type="molecule type" value="Genomic_DNA"/>
</dbReference>
<proteinExistence type="predicted"/>
<gene>
    <name evidence="1" type="ORF">RFH47_15130</name>
</gene>
<accession>A0AAW8JB43</accession>
<evidence type="ECO:0000313" key="1">
    <source>
        <dbReference type="EMBL" id="MDQ8937054.1"/>
    </source>
</evidence>
<reference evidence="1" key="1">
    <citation type="submission" date="2023-08" db="EMBL/GenBank/DDBJ databases">
        <title>Emergence of clinically-relevant ST2 carbapenem-resistant Acinetobacter baumannii strains in hospital sewages in Zhejiang, East of China.</title>
        <authorList>
            <person name="Kaichao C."/>
            <person name="Zhang R."/>
        </authorList>
    </citation>
    <scope>NUCLEOTIDE SEQUENCE</scope>
    <source>
        <strain evidence="1">M-RB-37</strain>
    </source>
</reference>
<comment type="caution">
    <text evidence="1">The sequence shown here is derived from an EMBL/GenBank/DDBJ whole genome shotgun (WGS) entry which is preliminary data.</text>
</comment>
<sequence>MKKIVKPKNRLAFRIWLEKLGYAIKQLENGFSAKGKNTKLAYALVLDDLTGNETAYILGQEFETHLHSPDFMEIDLSEVMA</sequence>
<protein>
    <submittedName>
        <fullName evidence="1">Response regulator</fullName>
    </submittedName>
</protein>
<dbReference type="AlphaFoldDB" id="A0AAW8JB43"/>
<dbReference type="Proteomes" id="UP001243844">
    <property type="component" value="Unassembled WGS sequence"/>
</dbReference>